<accession>A0ACB9TNZ0</accession>
<dbReference type="EMBL" id="CM043016">
    <property type="protein sequence ID" value="KAI4468497.1"/>
    <property type="molecule type" value="Genomic_DNA"/>
</dbReference>
<dbReference type="Proteomes" id="UP001056778">
    <property type="component" value="Chromosome 2"/>
</dbReference>
<evidence type="ECO:0000313" key="2">
    <source>
        <dbReference type="Proteomes" id="UP001056778"/>
    </source>
</evidence>
<comment type="caution">
    <text evidence="1">The sequence shown here is derived from an EMBL/GenBank/DDBJ whole genome shotgun (WGS) entry which is preliminary data.</text>
</comment>
<name>A0ACB9TNZ0_HOLOL</name>
<sequence>MANAGTSGTCKREMSNLGLADTYVPDVPKDIIFPDELNAYLRDQIQYLTHENGMLKKNLIETEAKIKMDEGQLKTLTKQLKQYEEVPSSDNFSSISNVASSKIVELSKKLREKSSELESIRSKYIKLEHQLLLLQQRDEEKCASGDQENSVSNEDNIAFMEDQIKQLTEKLTHTSSKLFEMKNLNLQLKNDLKLANKLLQQEIGETFENLQTIINNGNTWRGRAQIICDLQQKNSDLREKLKCYQEKSTYFRFCSE</sequence>
<keyword evidence="2" id="KW-1185">Reference proteome</keyword>
<organism evidence="1 2">
    <name type="scientific">Holotrichia oblita</name>
    <name type="common">Chafer beetle</name>
    <dbReference type="NCBI Taxonomy" id="644536"/>
    <lineage>
        <taxon>Eukaryota</taxon>
        <taxon>Metazoa</taxon>
        <taxon>Ecdysozoa</taxon>
        <taxon>Arthropoda</taxon>
        <taxon>Hexapoda</taxon>
        <taxon>Insecta</taxon>
        <taxon>Pterygota</taxon>
        <taxon>Neoptera</taxon>
        <taxon>Endopterygota</taxon>
        <taxon>Coleoptera</taxon>
        <taxon>Polyphaga</taxon>
        <taxon>Scarabaeiformia</taxon>
        <taxon>Scarabaeidae</taxon>
        <taxon>Melolonthinae</taxon>
        <taxon>Holotrichia</taxon>
    </lineage>
</organism>
<proteinExistence type="predicted"/>
<reference evidence="1" key="1">
    <citation type="submission" date="2022-04" db="EMBL/GenBank/DDBJ databases">
        <title>Chromosome-scale genome assembly of Holotrichia oblita Faldermann.</title>
        <authorList>
            <person name="Rongchong L."/>
        </authorList>
    </citation>
    <scope>NUCLEOTIDE SEQUENCE</scope>
    <source>
        <strain evidence="1">81SQS9</strain>
    </source>
</reference>
<evidence type="ECO:0000313" key="1">
    <source>
        <dbReference type="EMBL" id="KAI4468497.1"/>
    </source>
</evidence>
<protein>
    <submittedName>
        <fullName evidence="1">Coiled-coil domain-containing protein 13</fullName>
    </submittedName>
</protein>
<gene>
    <name evidence="1" type="ORF">MML48_2g00011433</name>
</gene>